<feature type="non-terminal residue" evidence="2">
    <location>
        <position position="1"/>
    </location>
</feature>
<reference evidence="2 3" key="1">
    <citation type="submission" date="2020-04" db="EMBL/GenBank/DDBJ databases">
        <title>Molecular characterization of pseudomonads from Agaricus bisporus reveal novel blotch 2 pathogens in Western Europe.</title>
        <authorList>
            <person name="Taparia T."/>
            <person name="Krijger M."/>
            <person name="Haynes E."/>
            <person name="Elpinstone J.G."/>
            <person name="Noble R."/>
            <person name="Van Der Wolf J."/>
        </authorList>
    </citation>
    <scope>NUCLEOTIDE SEQUENCE [LARGE SCALE GENOMIC DNA]</scope>
    <source>
        <strain evidence="2 3">IPO3781</strain>
    </source>
</reference>
<sequence length="110" mass="11287">THTSMNALGQALGREAQAKAFLGFYDQHIKAITDAVATLPAGPRPSVFLELLAGAWQAPGHTTGKSGMGEVIKLVGGRNIAADVVPGALGDISVEYALKADPDVYVATGN</sequence>
<dbReference type="PANTHER" id="PTHR30535">
    <property type="entry name" value="VITAMIN B12-BINDING PROTEIN"/>
    <property type="match status" value="1"/>
</dbReference>
<organism evidence="2 3">
    <name type="scientific">Pseudomonas yamanorum</name>
    <dbReference type="NCBI Taxonomy" id="515393"/>
    <lineage>
        <taxon>Bacteria</taxon>
        <taxon>Pseudomonadati</taxon>
        <taxon>Pseudomonadota</taxon>
        <taxon>Gammaproteobacteria</taxon>
        <taxon>Pseudomonadales</taxon>
        <taxon>Pseudomonadaceae</taxon>
        <taxon>Pseudomonas</taxon>
    </lineage>
</organism>
<feature type="domain" description="Fe/B12 periplasmic-binding" evidence="1">
    <location>
        <begin position="1"/>
        <end position="110"/>
    </location>
</feature>
<dbReference type="Proteomes" id="UP000537188">
    <property type="component" value="Unassembled WGS sequence"/>
</dbReference>
<accession>A0A7Y8FJZ8</accession>
<dbReference type="PANTHER" id="PTHR30535:SF34">
    <property type="entry name" value="MOLYBDATE-BINDING PROTEIN MOLA"/>
    <property type="match status" value="1"/>
</dbReference>
<feature type="non-terminal residue" evidence="2">
    <location>
        <position position="110"/>
    </location>
</feature>
<comment type="caution">
    <text evidence="2">The sequence shown here is derived from an EMBL/GenBank/DDBJ whole genome shotgun (WGS) entry which is preliminary data.</text>
</comment>
<protein>
    <submittedName>
        <fullName evidence="2">ABC transporter substrate-binding protein</fullName>
    </submittedName>
</protein>
<evidence type="ECO:0000259" key="1">
    <source>
        <dbReference type="PROSITE" id="PS50983"/>
    </source>
</evidence>
<dbReference type="Gene3D" id="3.40.50.1980">
    <property type="entry name" value="Nitrogenase molybdenum iron protein domain"/>
    <property type="match status" value="1"/>
</dbReference>
<dbReference type="RefSeq" id="WP_177116336.1">
    <property type="nucleotide sequence ID" value="NZ_JACARF010000139.1"/>
</dbReference>
<evidence type="ECO:0000313" key="2">
    <source>
        <dbReference type="EMBL" id="NWE80414.1"/>
    </source>
</evidence>
<dbReference type="InterPro" id="IPR050902">
    <property type="entry name" value="ABC_Transporter_SBP"/>
</dbReference>
<dbReference type="AlphaFoldDB" id="A0A7Y8FJZ8"/>
<dbReference type="Pfam" id="PF01497">
    <property type="entry name" value="Peripla_BP_2"/>
    <property type="match status" value="1"/>
</dbReference>
<name>A0A7Y8FJZ8_9PSED</name>
<dbReference type="SUPFAM" id="SSF53807">
    <property type="entry name" value="Helical backbone' metal receptor"/>
    <property type="match status" value="1"/>
</dbReference>
<dbReference type="EMBL" id="JACARF010000139">
    <property type="protein sequence ID" value="NWE80414.1"/>
    <property type="molecule type" value="Genomic_DNA"/>
</dbReference>
<proteinExistence type="predicted"/>
<evidence type="ECO:0000313" key="3">
    <source>
        <dbReference type="Proteomes" id="UP000537188"/>
    </source>
</evidence>
<dbReference type="PROSITE" id="PS50983">
    <property type="entry name" value="FE_B12_PBP"/>
    <property type="match status" value="1"/>
</dbReference>
<dbReference type="InterPro" id="IPR002491">
    <property type="entry name" value="ABC_transptr_periplasmic_BD"/>
</dbReference>
<gene>
    <name evidence="2" type="ORF">HX828_33120</name>
</gene>